<dbReference type="NCBIfam" id="TIGR02602">
    <property type="entry name" value="8TM_EpsH"/>
    <property type="match status" value="1"/>
</dbReference>
<dbReference type="Proteomes" id="UP001500547">
    <property type="component" value="Unassembled WGS sequence"/>
</dbReference>
<evidence type="ECO:0000256" key="2">
    <source>
        <dbReference type="ARBA" id="ARBA00022475"/>
    </source>
</evidence>
<evidence type="ECO:0000256" key="5">
    <source>
        <dbReference type="ARBA" id="ARBA00022801"/>
    </source>
</evidence>
<dbReference type="InterPro" id="IPR019127">
    <property type="entry name" value="Exosortase"/>
</dbReference>
<evidence type="ECO:0000256" key="7">
    <source>
        <dbReference type="ARBA" id="ARBA00023136"/>
    </source>
</evidence>
<dbReference type="RefSeq" id="WP_345534096.1">
    <property type="nucleotide sequence ID" value="NZ_BAABLD010000015.1"/>
</dbReference>
<sequence length="291" mass="31615">MNLNILPAPELRQRYLPWLVVLAGLCALYVPSVVGLLQTIWGTEAQAHGPIVLLVSIGLLWLKWSDIFTPEKARPMPAIAWPIICLAAAFYVLGRSQGILLFEVGSLIWMIAGLLLLLRGIHSLKAAWFALFFMLFMIPLPGTIVDALTQPMKLAVSIVVEQILFLADYPVARTGVILQVGQYQLLVADACAGLQTLFTLEAMGLLYLNLVRHSSAIRNIALAILIIPISFAANVIRVIALTLITYYFGDEAGQGFVHGFAGMVLFISALLLIIGADSLLRLSAPREAAGV</sequence>
<keyword evidence="10" id="KW-1185">Reference proteome</keyword>
<reference evidence="10" key="1">
    <citation type="journal article" date="2019" name="Int. J. Syst. Evol. Microbiol.">
        <title>The Global Catalogue of Microorganisms (GCM) 10K type strain sequencing project: providing services to taxonomists for standard genome sequencing and annotation.</title>
        <authorList>
            <consortium name="The Broad Institute Genomics Platform"/>
            <consortium name="The Broad Institute Genome Sequencing Center for Infectious Disease"/>
            <person name="Wu L."/>
            <person name="Ma J."/>
        </authorList>
    </citation>
    <scope>NUCLEOTIDE SEQUENCE [LARGE SCALE GENOMIC DNA]</scope>
    <source>
        <strain evidence="10">JCM 18715</strain>
    </source>
</reference>
<feature type="transmembrane region" description="Helical" evidence="8">
    <location>
        <begin position="255"/>
        <end position="276"/>
    </location>
</feature>
<evidence type="ECO:0000256" key="6">
    <source>
        <dbReference type="ARBA" id="ARBA00022989"/>
    </source>
</evidence>
<comment type="subcellular location">
    <subcellularLocation>
        <location evidence="1">Cell membrane</location>
        <topology evidence="1">Multi-pass membrane protein</topology>
    </subcellularLocation>
</comment>
<comment type="caution">
    <text evidence="9">The sequence shown here is derived from an EMBL/GenBank/DDBJ whole genome shotgun (WGS) entry which is preliminary data.</text>
</comment>
<evidence type="ECO:0000313" key="10">
    <source>
        <dbReference type="Proteomes" id="UP001500547"/>
    </source>
</evidence>
<dbReference type="InterPro" id="IPR026392">
    <property type="entry name" value="Exo/Archaeosortase_dom"/>
</dbReference>
<organism evidence="9 10">
    <name type="scientific">Viridibacterium curvum</name>
    <dbReference type="NCBI Taxonomy" id="1101404"/>
    <lineage>
        <taxon>Bacteria</taxon>
        <taxon>Pseudomonadati</taxon>
        <taxon>Pseudomonadota</taxon>
        <taxon>Betaproteobacteria</taxon>
        <taxon>Rhodocyclales</taxon>
        <taxon>Rhodocyclaceae</taxon>
        <taxon>Viridibacterium</taxon>
    </lineage>
</organism>
<feature type="transmembrane region" description="Helical" evidence="8">
    <location>
        <begin position="126"/>
        <end position="144"/>
    </location>
</feature>
<feature type="transmembrane region" description="Helical" evidence="8">
    <location>
        <begin position="15"/>
        <end position="41"/>
    </location>
</feature>
<protein>
    <submittedName>
        <fullName evidence="9">Exosortase</fullName>
    </submittedName>
</protein>
<accession>A0ABP9R035</accession>
<feature type="transmembrane region" description="Helical" evidence="8">
    <location>
        <begin position="76"/>
        <end position="93"/>
    </location>
</feature>
<proteinExistence type="predicted"/>
<feature type="transmembrane region" description="Helical" evidence="8">
    <location>
        <begin position="47"/>
        <end position="64"/>
    </location>
</feature>
<feature type="transmembrane region" description="Helical" evidence="8">
    <location>
        <begin position="99"/>
        <end position="119"/>
    </location>
</feature>
<name>A0ABP9R035_9RHOO</name>
<dbReference type="NCBIfam" id="TIGR03113">
    <property type="entry name" value="exosort_XrtB"/>
    <property type="match status" value="1"/>
</dbReference>
<feature type="transmembrane region" description="Helical" evidence="8">
    <location>
        <begin position="220"/>
        <end position="249"/>
    </location>
</feature>
<keyword evidence="2" id="KW-1003">Cell membrane</keyword>
<evidence type="ECO:0000256" key="4">
    <source>
        <dbReference type="ARBA" id="ARBA00022692"/>
    </source>
</evidence>
<evidence type="ECO:0000313" key="9">
    <source>
        <dbReference type="EMBL" id="GAA5169807.1"/>
    </source>
</evidence>
<dbReference type="Pfam" id="PF09721">
    <property type="entry name" value="Exosortase_EpsH"/>
    <property type="match status" value="1"/>
</dbReference>
<gene>
    <name evidence="9" type="primary">xrt</name>
    <name evidence="9" type="ORF">GCM10025770_31830</name>
</gene>
<dbReference type="InterPro" id="IPR013426">
    <property type="entry name" value="EpsH-like"/>
</dbReference>
<keyword evidence="4 8" id="KW-0812">Transmembrane</keyword>
<keyword evidence="5" id="KW-0378">Hydrolase</keyword>
<keyword evidence="6 8" id="KW-1133">Transmembrane helix</keyword>
<dbReference type="NCBIfam" id="TIGR04178">
    <property type="entry name" value="exo_archaeo"/>
    <property type="match status" value="1"/>
</dbReference>
<keyword evidence="3" id="KW-0645">Protease</keyword>
<dbReference type="InterPro" id="IPR017544">
    <property type="entry name" value="Exosortase-2"/>
</dbReference>
<keyword evidence="7 8" id="KW-0472">Membrane</keyword>
<dbReference type="EMBL" id="BAABLD010000015">
    <property type="protein sequence ID" value="GAA5169807.1"/>
    <property type="molecule type" value="Genomic_DNA"/>
</dbReference>
<evidence type="ECO:0000256" key="1">
    <source>
        <dbReference type="ARBA" id="ARBA00004651"/>
    </source>
</evidence>
<evidence type="ECO:0000256" key="3">
    <source>
        <dbReference type="ARBA" id="ARBA00022670"/>
    </source>
</evidence>
<evidence type="ECO:0000256" key="8">
    <source>
        <dbReference type="SAM" id="Phobius"/>
    </source>
</evidence>